<name>A0A9P8CK94_9HYPO</name>
<dbReference type="GO" id="GO:0003849">
    <property type="term" value="F:3-deoxy-7-phosphoheptulonate synthase activity"/>
    <property type="evidence" value="ECO:0007669"/>
    <property type="project" value="UniProtKB-EC"/>
</dbReference>
<comment type="function">
    <text evidence="1">Stereospecific condensation of phosphoenolpyruvate (PEP) and D-erythrose-4-phosphate (E4P) giving rise to 3-deoxy-D-arabino-heptulosonate-7-phosphate (DAHP).</text>
</comment>
<dbReference type="OrthoDB" id="10657645at2759"/>
<keyword evidence="7" id="KW-0057">Aromatic amino acid biosynthesis</keyword>
<evidence type="ECO:0000256" key="7">
    <source>
        <dbReference type="ARBA" id="ARBA00023141"/>
    </source>
</evidence>
<dbReference type="Gene3D" id="3.20.20.70">
    <property type="entry name" value="Aldolase class I"/>
    <property type="match status" value="1"/>
</dbReference>
<comment type="similarity">
    <text evidence="3">Belongs to the class-I DAHP synthase family.</text>
</comment>
<evidence type="ECO:0000256" key="10">
    <source>
        <dbReference type="ARBA" id="ARBA00032193"/>
    </source>
</evidence>
<evidence type="ECO:0000256" key="1">
    <source>
        <dbReference type="ARBA" id="ARBA00003726"/>
    </source>
</evidence>
<protein>
    <recommendedName>
        <fullName evidence="4">3-deoxy-7-phosphoheptulonate synthase</fullName>
        <ecNumber evidence="4">2.5.1.54</ecNumber>
    </recommendedName>
    <alternativeName>
        <fullName evidence="10">3-deoxy-D-arabino-heptulosonate 7-phosphate synthase</fullName>
    </alternativeName>
    <alternativeName>
        <fullName evidence="9">DAHP synthase</fullName>
    </alternativeName>
    <alternativeName>
        <fullName evidence="8">Phospho-2-keto-3-deoxyheptonate aldolase</fullName>
    </alternativeName>
</protein>
<comment type="pathway">
    <text evidence="2">Metabolic intermediate biosynthesis; chorismate biosynthesis; chorismate from D-erythrose 4-phosphate and phosphoenolpyruvate: step 1/7.</text>
</comment>
<evidence type="ECO:0000256" key="5">
    <source>
        <dbReference type="ARBA" id="ARBA00022605"/>
    </source>
</evidence>
<organism evidence="13 14">
    <name type="scientific">Emericellopsis atlantica</name>
    <dbReference type="NCBI Taxonomy" id="2614577"/>
    <lineage>
        <taxon>Eukaryota</taxon>
        <taxon>Fungi</taxon>
        <taxon>Dikarya</taxon>
        <taxon>Ascomycota</taxon>
        <taxon>Pezizomycotina</taxon>
        <taxon>Sordariomycetes</taxon>
        <taxon>Hypocreomycetidae</taxon>
        <taxon>Hypocreales</taxon>
        <taxon>Bionectriaceae</taxon>
        <taxon>Emericellopsis</taxon>
    </lineage>
</organism>
<dbReference type="EC" id="2.5.1.54" evidence="4"/>
<gene>
    <name evidence="13" type="ORF">F5Z01DRAFT_695669</name>
</gene>
<evidence type="ECO:0000256" key="6">
    <source>
        <dbReference type="ARBA" id="ARBA00022679"/>
    </source>
</evidence>
<dbReference type="EMBL" id="MU251283">
    <property type="protein sequence ID" value="KAG9250123.1"/>
    <property type="molecule type" value="Genomic_DNA"/>
</dbReference>
<dbReference type="PANTHER" id="PTHR21225">
    <property type="entry name" value="PHOSPHO-2-DEHYDRO-3-DEOXYHEPTONATE ALDOLASE DAHP SYNTHETASE"/>
    <property type="match status" value="1"/>
</dbReference>
<evidence type="ECO:0000256" key="3">
    <source>
        <dbReference type="ARBA" id="ARBA00007985"/>
    </source>
</evidence>
<dbReference type="GeneID" id="70297166"/>
<evidence type="ECO:0000259" key="12">
    <source>
        <dbReference type="Pfam" id="PF00793"/>
    </source>
</evidence>
<dbReference type="InterPro" id="IPR013785">
    <property type="entry name" value="Aldolase_TIM"/>
</dbReference>
<reference evidence="13" key="1">
    <citation type="journal article" date="2021" name="IMA Fungus">
        <title>Genomic characterization of three marine fungi, including Emericellopsis atlantica sp. nov. with signatures of a generalist lifestyle and marine biomass degradation.</title>
        <authorList>
            <person name="Hagestad O.C."/>
            <person name="Hou L."/>
            <person name="Andersen J.H."/>
            <person name="Hansen E.H."/>
            <person name="Altermark B."/>
            <person name="Li C."/>
            <person name="Kuhnert E."/>
            <person name="Cox R.J."/>
            <person name="Crous P.W."/>
            <person name="Spatafora J.W."/>
            <person name="Lail K."/>
            <person name="Amirebrahimi M."/>
            <person name="Lipzen A."/>
            <person name="Pangilinan J."/>
            <person name="Andreopoulos W."/>
            <person name="Hayes R.D."/>
            <person name="Ng V."/>
            <person name="Grigoriev I.V."/>
            <person name="Jackson S.A."/>
            <person name="Sutton T.D.S."/>
            <person name="Dobson A.D.W."/>
            <person name="Rama T."/>
        </authorList>
    </citation>
    <scope>NUCLEOTIDE SEQUENCE</scope>
    <source>
        <strain evidence="13">TS7</strain>
    </source>
</reference>
<keyword evidence="6" id="KW-0808">Transferase</keyword>
<evidence type="ECO:0000313" key="14">
    <source>
        <dbReference type="Proteomes" id="UP000887229"/>
    </source>
</evidence>
<evidence type="ECO:0000256" key="11">
    <source>
        <dbReference type="ARBA" id="ARBA00047508"/>
    </source>
</evidence>
<dbReference type="SUPFAM" id="SSF51569">
    <property type="entry name" value="Aldolase"/>
    <property type="match status" value="1"/>
</dbReference>
<proteinExistence type="inferred from homology"/>
<feature type="domain" description="DAHP synthetase I/KDSA" evidence="12">
    <location>
        <begin position="23"/>
        <end position="277"/>
    </location>
</feature>
<keyword evidence="5" id="KW-0028">Amino-acid biosynthesis</keyword>
<dbReference type="InterPro" id="IPR006219">
    <property type="entry name" value="DAHP_synth_1"/>
</dbReference>
<dbReference type="PANTHER" id="PTHR21225:SF12">
    <property type="entry name" value="PHOSPHO-2-DEHYDRO-3-DEOXYHEPTONATE ALDOLASE, TYROSINE-INHIBITED"/>
    <property type="match status" value="1"/>
</dbReference>
<comment type="caution">
    <text evidence="13">The sequence shown here is derived from an EMBL/GenBank/DDBJ whole genome shotgun (WGS) entry which is preliminary data.</text>
</comment>
<evidence type="ECO:0000313" key="13">
    <source>
        <dbReference type="EMBL" id="KAG9250123.1"/>
    </source>
</evidence>
<dbReference type="RefSeq" id="XP_046114047.1">
    <property type="nucleotide sequence ID" value="XM_046266263.1"/>
</dbReference>
<dbReference type="GO" id="GO:0008652">
    <property type="term" value="P:amino acid biosynthetic process"/>
    <property type="evidence" value="ECO:0007669"/>
    <property type="project" value="UniProtKB-KW"/>
</dbReference>
<evidence type="ECO:0000256" key="8">
    <source>
        <dbReference type="ARBA" id="ARBA00031111"/>
    </source>
</evidence>
<accession>A0A9P8CK94</accession>
<dbReference type="Pfam" id="PF00793">
    <property type="entry name" value="DAHP_synth_1"/>
    <property type="match status" value="1"/>
</dbReference>
<dbReference type="Proteomes" id="UP000887229">
    <property type="component" value="Unassembled WGS sequence"/>
</dbReference>
<evidence type="ECO:0000256" key="2">
    <source>
        <dbReference type="ARBA" id="ARBA00004688"/>
    </source>
</evidence>
<dbReference type="AlphaFoldDB" id="A0A9P8CK94"/>
<evidence type="ECO:0000256" key="4">
    <source>
        <dbReference type="ARBA" id="ARBA00012694"/>
    </source>
</evidence>
<dbReference type="GO" id="GO:0009073">
    <property type="term" value="P:aromatic amino acid family biosynthetic process"/>
    <property type="evidence" value="ECO:0007669"/>
    <property type="project" value="UniProtKB-KW"/>
</dbReference>
<keyword evidence="14" id="KW-1185">Reference proteome</keyword>
<dbReference type="InterPro" id="IPR006218">
    <property type="entry name" value="DAHP1/KDSA"/>
</dbReference>
<dbReference type="GO" id="GO:0005737">
    <property type="term" value="C:cytoplasm"/>
    <property type="evidence" value="ECO:0007669"/>
    <property type="project" value="TreeGrafter"/>
</dbReference>
<comment type="catalytic activity">
    <reaction evidence="11">
        <text>D-erythrose 4-phosphate + phosphoenolpyruvate + H2O = 7-phospho-2-dehydro-3-deoxy-D-arabino-heptonate + phosphate</text>
        <dbReference type="Rhea" id="RHEA:14717"/>
        <dbReference type="ChEBI" id="CHEBI:15377"/>
        <dbReference type="ChEBI" id="CHEBI:16897"/>
        <dbReference type="ChEBI" id="CHEBI:43474"/>
        <dbReference type="ChEBI" id="CHEBI:58394"/>
        <dbReference type="ChEBI" id="CHEBI:58702"/>
        <dbReference type="EC" id="2.5.1.54"/>
    </reaction>
</comment>
<sequence length="314" mass="33687">MSEVCVPESTRRLTMTTRCQVESILAQQDDRLLVIVRPRLAQGSAKILKLCHRLQRLGQNSCNDVMMVLQVNPENVCASVNGGSPRYTNQPVGYMTNEQGSTTSGIPVAAEIRGTILVHYVPDLLSLGLAAGCEVQSQSLRELVSGLPFPIGLRNNSGVPIDAIKSSAEQHQCFGITKLGQLAVISTAGNAHAFTVLPGNSDLIDQTLPQIRKGGGELQQTSSWRSIVIDCSYETPTDIPRNAAVLAHVAALLQNGETSLTGIVVEADITGERRTSNIGTDWASVEATIEELSACVRARRAIVKARKDAGHCYC</sequence>
<evidence type="ECO:0000256" key="9">
    <source>
        <dbReference type="ARBA" id="ARBA00031349"/>
    </source>
</evidence>